<dbReference type="Proteomes" id="UP000663848">
    <property type="component" value="Unassembled WGS sequence"/>
</dbReference>
<sequence>MNNVDTSILRHKLNRNVKTNEYAHYNNLQDQEINISKQAFNYAVEQHFPPFDIKRTPKLSDHEKGKEIINAIFIHIEKDLKKLNKHYAMQLGFEYWYIDKNGDLSYYPTSLAQTNILPSRPKHLPSQHSLILKYVPNYITLEEIQMKLAYIEILYLAQKK</sequence>
<dbReference type="EMBL" id="CAJOBR010001161">
    <property type="protein sequence ID" value="CAF4583912.1"/>
    <property type="molecule type" value="Genomic_DNA"/>
</dbReference>
<evidence type="ECO:0000313" key="5">
    <source>
        <dbReference type="Proteomes" id="UP000663862"/>
    </source>
</evidence>
<dbReference type="Proteomes" id="UP000663851">
    <property type="component" value="Unassembled WGS sequence"/>
</dbReference>
<accession>A0A820SN12</accession>
<evidence type="ECO:0000313" key="2">
    <source>
        <dbReference type="EMBL" id="CAF4454799.1"/>
    </source>
</evidence>
<proteinExistence type="predicted"/>
<reference evidence="2" key="1">
    <citation type="submission" date="2021-02" db="EMBL/GenBank/DDBJ databases">
        <authorList>
            <person name="Nowell W R."/>
        </authorList>
    </citation>
    <scope>NUCLEOTIDE SEQUENCE</scope>
</reference>
<dbReference type="Proteomes" id="UP000663838">
    <property type="component" value="Unassembled WGS sequence"/>
</dbReference>
<organism evidence="2 5">
    <name type="scientific">Rotaria socialis</name>
    <dbReference type="NCBI Taxonomy" id="392032"/>
    <lineage>
        <taxon>Eukaryota</taxon>
        <taxon>Metazoa</taxon>
        <taxon>Spiralia</taxon>
        <taxon>Gnathifera</taxon>
        <taxon>Rotifera</taxon>
        <taxon>Eurotatoria</taxon>
        <taxon>Bdelloidea</taxon>
        <taxon>Philodinida</taxon>
        <taxon>Philodinidae</taxon>
        <taxon>Rotaria</taxon>
    </lineage>
</organism>
<protein>
    <submittedName>
        <fullName evidence="2">Uncharacterized protein</fullName>
    </submittedName>
</protein>
<dbReference type="Proteomes" id="UP000663862">
    <property type="component" value="Unassembled WGS sequence"/>
</dbReference>
<comment type="caution">
    <text evidence="2">The sequence shown here is derived from an EMBL/GenBank/DDBJ whole genome shotgun (WGS) entry which is preliminary data.</text>
</comment>
<dbReference type="EMBL" id="CAJOBO010000638">
    <property type="protein sequence ID" value="CAF4263589.1"/>
    <property type="molecule type" value="Genomic_DNA"/>
</dbReference>
<dbReference type="AlphaFoldDB" id="A0A820SN12"/>
<name>A0A820SN12_9BILA</name>
<gene>
    <name evidence="1" type="ORF">HFQ381_LOCUS11215</name>
    <name evidence="3" type="ORF">QYT958_LOCUS10451</name>
    <name evidence="4" type="ORF">TOA249_LOCUS11975</name>
    <name evidence="2" type="ORF">TSG867_LOCUS17284</name>
</gene>
<evidence type="ECO:0000313" key="3">
    <source>
        <dbReference type="EMBL" id="CAF4583912.1"/>
    </source>
</evidence>
<dbReference type="EMBL" id="CAJOBQ010001096">
    <property type="protein sequence ID" value="CAF4454799.1"/>
    <property type="molecule type" value="Genomic_DNA"/>
</dbReference>
<evidence type="ECO:0000313" key="4">
    <source>
        <dbReference type="EMBL" id="CAF4621396.1"/>
    </source>
</evidence>
<dbReference type="EMBL" id="CAJOBS010000664">
    <property type="protein sequence ID" value="CAF4621396.1"/>
    <property type="molecule type" value="Genomic_DNA"/>
</dbReference>
<evidence type="ECO:0000313" key="1">
    <source>
        <dbReference type="EMBL" id="CAF4263589.1"/>
    </source>
</evidence>